<evidence type="ECO:0000256" key="1">
    <source>
        <dbReference type="SAM" id="Phobius"/>
    </source>
</evidence>
<keyword evidence="1" id="KW-0472">Membrane</keyword>
<feature type="transmembrane region" description="Helical" evidence="1">
    <location>
        <begin position="93"/>
        <end position="114"/>
    </location>
</feature>
<keyword evidence="1" id="KW-1133">Transmembrane helix</keyword>
<name>A0ABX0GWV6_9ACTN</name>
<organism evidence="2 3">
    <name type="scientific">Motilibacter deserti</name>
    <dbReference type="NCBI Taxonomy" id="2714956"/>
    <lineage>
        <taxon>Bacteria</taxon>
        <taxon>Bacillati</taxon>
        <taxon>Actinomycetota</taxon>
        <taxon>Actinomycetes</taxon>
        <taxon>Motilibacterales</taxon>
        <taxon>Motilibacteraceae</taxon>
        <taxon>Motilibacter</taxon>
    </lineage>
</organism>
<accession>A0ABX0GWV6</accession>
<comment type="caution">
    <text evidence="2">The sequence shown here is derived from an EMBL/GenBank/DDBJ whole genome shotgun (WGS) entry which is preliminary data.</text>
</comment>
<feature type="transmembrane region" description="Helical" evidence="1">
    <location>
        <begin position="39"/>
        <end position="64"/>
    </location>
</feature>
<feature type="transmembrane region" description="Helical" evidence="1">
    <location>
        <begin position="196"/>
        <end position="217"/>
    </location>
</feature>
<dbReference type="EMBL" id="JAANNP010000014">
    <property type="protein sequence ID" value="NHC15038.1"/>
    <property type="molecule type" value="Genomic_DNA"/>
</dbReference>
<keyword evidence="1" id="KW-0812">Transmembrane</keyword>
<feature type="transmembrane region" description="Helical" evidence="1">
    <location>
        <begin position="155"/>
        <end position="176"/>
    </location>
</feature>
<sequence length="419" mass="43228">MTRVLFTELRRSAAGPLLLLALVLNTALLEYRSGHWQGMAAGVTSTAKSNLVLLLPLTLGAAVWHGGRERRAGLEELVSTTARPLRAQRLPGALALLTAAVVGVSASTAAYVGRVLADSGYTGGRWPLSAALLVLAVAAAVAVGLAVGRAFPVPFAAPLITVAGTLLLLMTAYGPAARLNPGADPAQAFTQLRLDVAGAQAALLTGLLVAGLTAALASSSRSRALALAPAAAGIAAGVALLPGGTSPYEPDPAAAAPVCTPGEPTVCMTTLHRSLLPQVVEPARATLRRAALVPGGPTSVVEQPFSSITQDPRVMVLPELQRFELDGGPDQVRYLLGAWQAYRWSGCATDHSPTPEQQASTDVVAAWFAQSAPDERAPAAASVALSRLNDMPEAEQAQRITRMRDALARCAPDPLTVLQ</sequence>
<protein>
    <recommendedName>
        <fullName evidence="4">ABC-type transport system involved in multi-copper enzyme maturation permease subunit</fullName>
    </recommendedName>
</protein>
<gene>
    <name evidence="2" type="ORF">G9H71_14710</name>
</gene>
<reference evidence="2 3" key="1">
    <citation type="submission" date="2020-03" db="EMBL/GenBank/DDBJ databases">
        <title>Two novel Motilibacter sp.</title>
        <authorList>
            <person name="Liu S."/>
        </authorList>
    </citation>
    <scope>NUCLEOTIDE SEQUENCE [LARGE SCALE GENOMIC DNA]</scope>
    <source>
        <strain evidence="2 3">E257</strain>
    </source>
</reference>
<feature type="transmembrane region" description="Helical" evidence="1">
    <location>
        <begin position="126"/>
        <end position="148"/>
    </location>
</feature>
<evidence type="ECO:0000313" key="3">
    <source>
        <dbReference type="Proteomes" id="UP000800981"/>
    </source>
</evidence>
<dbReference type="RefSeq" id="WP_166283123.1">
    <property type="nucleotide sequence ID" value="NZ_JAANNP010000014.1"/>
</dbReference>
<keyword evidence="3" id="KW-1185">Reference proteome</keyword>
<feature type="transmembrane region" description="Helical" evidence="1">
    <location>
        <begin position="224"/>
        <end position="243"/>
    </location>
</feature>
<evidence type="ECO:0008006" key="4">
    <source>
        <dbReference type="Google" id="ProtNLM"/>
    </source>
</evidence>
<evidence type="ECO:0000313" key="2">
    <source>
        <dbReference type="EMBL" id="NHC15038.1"/>
    </source>
</evidence>
<proteinExistence type="predicted"/>
<dbReference type="Proteomes" id="UP000800981">
    <property type="component" value="Unassembled WGS sequence"/>
</dbReference>